<dbReference type="PROSITE" id="PS51257">
    <property type="entry name" value="PROKAR_LIPOPROTEIN"/>
    <property type="match status" value="1"/>
</dbReference>
<dbReference type="STRING" id="754436.JCM19237_5838"/>
<dbReference type="SUPFAM" id="SSF52540">
    <property type="entry name" value="P-loop containing nucleoside triphosphate hydrolases"/>
    <property type="match status" value="1"/>
</dbReference>
<dbReference type="AlphaFoldDB" id="A0A090QII8"/>
<evidence type="ECO:0008006" key="3">
    <source>
        <dbReference type="Google" id="ProtNLM"/>
    </source>
</evidence>
<evidence type="ECO:0000313" key="2">
    <source>
        <dbReference type="Proteomes" id="UP000029227"/>
    </source>
</evidence>
<protein>
    <recommendedName>
        <fullName evidence="3">ATPase</fullName>
    </recommendedName>
</protein>
<dbReference type="InterPro" id="IPR027417">
    <property type="entry name" value="P-loop_NTPase"/>
</dbReference>
<evidence type="ECO:0000313" key="1">
    <source>
        <dbReference type="EMBL" id="GAL02945.1"/>
    </source>
</evidence>
<name>A0A090QII8_9GAMM</name>
<gene>
    <name evidence="1" type="ORF">JCM19237_5838</name>
</gene>
<dbReference type="Proteomes" id="UP000029227">
    <property type="component" value="Unassembled WGS sequence"/>
</dbReference>
<sequence length="221" mass="24727">MKLQPINQNNALDNHHAYAVGMSGCGKTSAAKKLFIKATDQVAIFDPLNDYQGELQGRKVRSYEKLKDFAAALIAGRKTTQGFKIAYSPKHETTEEDFDKFCMVVWGVGNGKHKKPLKVICEEVAEHTSTAGKATGYHGKILRLGRKYGLHSINMFQRGQEVSKTIIDNCQFACVMMQKADDSAHYLQRKTGIPASEIIPLQKLEYILQDGKAHKKGVIRW</sequence>
<comment type="caution">
    <text evidence="1">The sequence shown here is derived from an EMBL/GenBank/DDBJ whole genome shotgun (WGS) entry which is preliminary data.</text>
</comment>
<reference evidence="1 2" key="1">
    <citation type="journal article" date="2014" name="Genome Announc.">
        <title>Draft Genome Sequences of Two Vibrionaceae Species, Vibrio ponticus C121 and Photobacterium aphoticum C119, Isolated as Coral Reef Microbiota.</title>
        <authorList>
            <person name="Al-saari N."/>
            <person name="Meirelles P.M."/>
            <person name="Mino S."/>
            <person name="Suda W."/>
            <person name="Oshima K."/>
            <person name="Hattori M."/>
            <person name="Ohkuma M."/>
            <person name="Thompson F.L."/>
            <person name="Gomez-Gil B."/>
            <person name="Sawabe T."/>
            <person name="Sawabe T."/>
        </authorList>
    </citation>
    <scope>NUCLEOTIDE SEQUENCE [LARGE SCALE GENOMIC DNA]</scope>
    <source>
        <strain evidence="1 2">JCM 19237</strain>
    </source>
</reference>
<accession>A0A090QII8</accession>
<dbReference type="EMBL" id="BBMN01000001">
    <property type="protein sequence ID" value="GAL02945.1"/>
    <property type="molecule type" value="Genomic_DNA"/>
</dbReference>
<dbReference type="eggNOG" id="COG0433">
    <property type="taxonomic scope" value="Bacteria"/>
</dbReference>
<proteinExistence type="predicted"/>
<organism evidence="1 2">
    <name type="scientific">Photobacterium aphoticum</name>
    <dbReference type="NCBI Taxonomy" id="754436"/>
    <lineage>
        <taxon>Bacteria</taxon>
        <taxon>Pseudomonadati</taxon>
        <taxon>Pseudomonadota</taxon>
        <taxon>Gammaproteobacteria</taxon>
        <taxon>Vibrionales</taxon>
        <taxon>Vibrionaceae</taxon>
        <taxon>Photobacterium</taxon>
    </lineage>
</organism>
<dbReference type="Gene3D" id="3.40.50.300">
    <property type="entry name" value="P-loop containing nucleotide triphosphate hydrolases"/>
    <property type="match status" value="1"/>
</dbReference>